<proteinExistence type="predicted"/>
<dbReference type="Proteomes" id="UP000887013">
    <property type="component" value="Unassembled WGS sequence"/>
</dbReference>
<evidence type="ECO:0000313" key="2">
    <source>
        <dbReference type="Proteomes" id="UP000887013"/>
    </source>
</evidence>
<evidence type="ECO:0000313" key="1">
    <source>
        <dbReference type="EMBL" id="GFT94317.1"/>
    </source>
</evidence>
<organism evidence="1 2">
    <name type="scientific">Nephila pilipes</name>
    <name type="common">Giant wood spider</name>
    <name type="synonym">Nephila maculata</name>
    <dbReference type="NCBI Taxonomy" id="299642"/>
    <lineage>
        <taxon>Eukaryota</taxon>
        <taxon>Metazoa</taxon>
        <taxon>Ecdysozoa</taxon>
        <taxon>Arthropoda</taxon>
        <taxon>Chelicerata</taxon>
        <taxon>Arachnida</taxon>
        <taxon>Araneae</taxon>
        <taxon>Araneomorphae</taxon>
        <taxon>Entelegynae</taxon>
        <taxon>Araneoidea</taxon>
        <taxon>Nephilidae</taxon>
        <taxon>Nephila</taxon>
    </lineage>
</organism>
<protein>
    <submittedName>
        <fullName evidence="1">DUF4817 domain-containing protein</fullName>
    </submittedName>
</protein>
<sequence length="102" mass="12071">MGTPQEKAQSVAWFIESKSDTRVQRKFRTKFKRVPSSRRSIREWHTNFLTTGSVLHKKEVGRPRTNDENVEWLREAFLHSSKKSIRSIARQLQKDTSQIICR</sequence>
<comment type="caution">
    <text evidence="1">The sequence shown here is derived from an EMBL/GenBank/DDBJ whole genome shotgun (WGS) entry which is preliminary data.</text>
</comment>
<dbReference type="OrthoDB" id="6782743at2759"/>
<name>A0A8X6Q0W2_NEPPI</name>
<dbReference type="EMBL" id="BMAW01121494">
    <property type="protein sequence ID" value="GFT94317.1"/>
    <property type="molecule type" value="Genomic_DNA"/>
</dbReference>
<gene>
    <name evidence="1" type="ORF">NPIL_632841</name>
</gene>
<keyword evidence="2" id="KW-1185">Reference proteome</keyword>
<reference evidence="1" key="1">
    <citation type="submission" date="2020-08" db="EMBL/GenBank/DDBJ databases">
        <title>Multicomponent nature underlies the extraordinary mechanical properties of spider dragline silk.</title>
        <authorList>
            <person name="Kono N."/>
            <person name="Nakamura H."/>
            <person name="Mori M."/>
            <person name="Yoshida Y."/>
            <person name="Ohtoshi R."/>
            <person name="Malay A.D."/>
            <person name="Moran D.A.P."/>
            <person name="Tomita M."/>
            <person name="Numata K."/>
            <person name="Arakawa K."/>
        </authorList>
    </citation>
    <scope>NUCLEOTIDE SEQUENCE</scope>
</reference>
<accession>A0A8X6Q0W2</accession>
<dbReference type="AlphaFoldDB" id="A0A8X6Q0W2"/>